<dbReference type="InterPro" id="IPR005543">
    <property type="entry name" value="PASTA_dom"/>
</dbReference>
<evidence type="ECO:0000256" key="2">
    <source>
        <dbReference type="ARBA" id="ARBA00007171"/>
    </source>
</evidence>
<dbReference type="PANTHER" id="PTHR30627">
    <property type="entry name" value="PEPTIDOGLYCAN D,D-TRANSPEPTIDASE"/>
    <property type="match status" value="1"/>
</dbReference>
<evidence type="ECO:0000259" key="5">
    <source>
        <dbReference type="PROSITE" id="PS51178"/>
    </source>
</evidence>
<keyword evidence="7" id="KW-1185">Reference proteome</keyword>
<accession>A0A1W1YZH9</accession>
<dbReference type="InterPro" id="IPR005311">
    <property type="entry name" value="PBP_dimer"/>
</dbReference>
<keyword evidence="4" id="KW-1133">Transmembrane helix</keyword>
<dbReference type="InterPro" id="IPR036138">
    <property type="entry name" value="PBP_dimer_sf"/>
</dbReference>
<dbReference type="Gene3D" id="3.30.10.20">
    <property type="match status" value="2"/>
</dbReference>
<dbReference type="Gene3D" id="3.40.710.10">
    <property type="entry name" value="DD-peptidase/beta-lactamase superfamily"/>
    <property type="match status" value="1"/>
</dbReference>
<dbReference type="InterPro" id="IPR001460">
    <property type="entry name" value="PCN-bd_Tpept"/>
</dbReference>
<feature type="transmembrane region" description="Helical" evidence="4">
    <location>
        <begin position="20"/>
        <end position="41"/>
    </location>
</feature>
<dbReference type="GO" id="GO:0071555">
    <property type="term" value="P:cell wall organization"/>
    <property type="evidence" value="ECO:0007669"/>
    <property type="project" value="TreeGrafter"/>
</dbReference>
<dbReference type="AlphaFoldDB" id="A0A1W1YZH9"/>
<dbReference type="PROSITE" id="PS51178">
    <property type="entry name" value="PASTA"/>
    <property type="match status" value="2"/>
</dbReference>
<evidence type="ECO:0000256" key="4">
    <source>
        <dbReference type="SAM" id="Phobius"/>
    </source>
</evidence>
<dbReference type="SUPFAM" id="SSF56519">
    <property type="entry name" value="Penicillin binding protein dimerisation domain"/>
    <property type="match status" value="1"/>
</dbReference>
<dbReference type="CDD" id="cd06577">
    <property type="entry name" value="PASTA_pknB"/>
    <property type="match status" value="1"/>
</dbReference>
<dbReference type="GO" id="GO:0005886">
    <property type="term" value="C:plasma membrane"/>
    <property type="evidence" value="ECO:0007669"/>
    <property type="project" value="TreeGrafter"/>
</dbReference>
<dbReference type="PANTHER" id="PTHR30627:SF1">
    <property type="entry name" value="PEPTIDOGLYCAN D,D-TRANSPEPTIDASE FTSI"/>
    <property type="match status" value="1"/>
</dbReference>
<feature type="domain" description="PASTA" evidence="5">
    <location>
        <begin position="625"/>
        <end position="685"/>
    </location>
</feature>
<dbReference type="SMART" id="SM00740">
    <property type="entry name" value="PASTA"/>
    <property type="match status" value="2"/>
</dbReference>
<keyword evidence="3 4" id="KW-0472">Membrane</keyword>
<organism evidence="6 7">
    <name type="scientific">Papillibacter cinnamivorans DSM 12816</name>
    <dbReference type="NCBI Taxonomy" id="1122930"/>
    <lineage>
        <taxon>Bacteria</taxon>
        <taxon>Bacillati</taxon>
        <taxon>Bacillota</taxon>
        <taxon>Clostridia</taxon>
        <taxon>Eubacteriales</taxon>
        <taxon>Oscillospiraceae</taxon>
        <taxon>Papillibacter</taxon>
    </lineage>
</organism>
<sequence>MRKSANGKETPAGRRANRAILSRTLFLLVVFGIMVFAPLFYQLFKLQIVEHEKYENLAVEQQTRSVSVSASRGTIYDTNGNILAISASVETIFISPKEIEENKQDVDLIAEGLSSILGVDADKIREKAAKTNSQYETVKIKVEKDVADQVREFINENNIKGIHLVTDTKRYYPYGTLAAQVIGFVGTENSGLYGVEALYESVLKGQNGLIVTAKNAKGTDLLYKYEQYYDAQNGESLVLTLDTTIQHYVEKGLAEAVEKYNVKNGAFGIAMDINTGAILALANVPNYNLNSPSTVADEDTAAELASLKAAGDESYPTRLADAQKEQWHNKAVSYTYEPGSTFKALTLAMALEEKKVSLSDTFYCSGSITVKGWPKPIKCHKTTGHGLQTLTQAVQNSCNVAFIQIGLKVGAETFYEYVKNFGLLNKTGVDLQSEGGSIFFDFNQFTNPDNLSSLAVASFGQTFKVTPIQLITAEAAVANGGHLMKPYVVKEVLDSDGNTVKTTEPTEVRQVISEETSATVRQILESVVSTGTGKNAYVAGYRIAGKTGTSEKRDEDTGDVVVSFMGFAPADNPQVILLIGLDSPSRDTGYYVSGGVMAAPVAGSILADILSYMGVEPEYTTEELSSVDAVVPQMKGMTLEQAKAALNLEGFSYRVVGSGGTVTDQTPAGGASVPKSAQIVLYMGEDKPTALCTVPSIKGMTAEAANKAITNAGLCMRATGAIAASSSSVSATGQSPAAGEKVEAGTVVTVQFTDTSIHD</sequence>
<proteinExistence type="inferred from homology"/>
<reference evidence="6 7" key="1">
    <citation type="submission" date="2017-04" db="EMBL/GenBank/DDBJ databases">
        <authorList>
            <person name="Afonso C.L."/>
            <person name="Miller P.J."/>
            <person name="Scott M.A."/>
            <person name="Spackman E."/>
            <person name="Goraichik I."/>
            <person name="Dimitrov K.M."/>
            <person name="Suarez D.L."/>
            <person name="Swayne D.E."/>
        </authorList>
    </citation>
    <scope>NUCLEOTIDE SEQUENCE [LARGE SCALE GENOMIC DNA]</scope>
    <source>
        <strain evidence="6 7">DSM 12816</strain>
    </source>
</reference>
<dbReference type="EMBL" id="FWXW01000001">
    <property type="protein sequence ID" value="SMC41544.1"/>
    <property type="molecule type" value="Genomic_DNA"/>
</dbReference>
<dbReference type="Pfam" id="PF00905">
    <property type="entry name" value="Transpeptidase"/>
    <property type="match status" value="1"/>
</dbReference>
<keyword evidence="4" id="KW-0812">Transmembrane</keyword>
<gene>
    <name evidence="6" type="ORF">SAMN02745168_0806</name>
</gene>
<comment type="subcellular location">
    <subcellularLocation>
        <location evidence="1">Membrane</location>
    </subcellularLocation>
</comment>
<dbReference type="Proteomes" id="UP000192790">
    <property type="component" value="Unassembled WGS sequence"/>
</dbReference>
<dbReference type="RefSeq" id="WP_084233411.1">
    <property type="nucleotide sequence ID" value="NZ_FWXW01000001.1"/>
</dbReference>
<name>A0A1W1YZH9_9FIRM</name>
<dbReference type="Pfam" id="PF03793">
    <property type="entry name" value="PASTA"/>
    <property type="match status" value="2"/>
</dbReference>
<dbReference type="Pfam" id="PF03717">
    <property type="entry name" value="PBP_dimer"/>
    <property type="match status" value="1"/>
</dbReference>
<protein>
    <submittedName>
        <fullName evidence="6">Stage V sporulation protein D (Sporulation-specific penicillin-binding protein)</fullName>
    </submittedName>
</protein>
<dbReference type="OrthoDB" id="9804124at2"/>
<feature type="domain" description="PASTA" evidence="5">
    <location>
        <begin position="686"/>
        <end position="754"/>
    </location>
</feature>
<dbReference type="InterPro" id="IPR012338">
    <property type="entry name" value="Beta-lactam/transpept-like"/>
</dbReference>
<evidence type="ECO:0000313" key="6">
    <source>
        <dbReference type="EMBL" id="SMC41544.1"/>
    </source>
</evidence>
<dbReference type="Gene3D" id="3.90.1310.10">
    <property type="entry name" value="Penicillin-binding protein 2a (Domain 2)"/>
    <property type="match status" value="1"/>
</dbReference>
<dbReference type="CDD" id="cd06576">
    <property type="entry name" value="PASTA_Pbp2x-like_1"/>
    <property type="match status" value="1"/>
</dbReference>
<evidence type="ECO:0000313" key="7">
    <source>
        <dbReference type="Proteomes" id="UP000192790"/>
    </source>
</evidence>
<dbReference type="InterPro" id="IPR050515">
    <property type="entry name" value="Beta-lactam/transpept"/>
</dbReference>
<evidence type="ECO:0000256" key="1">
    <source>
        <dbReference type="ARBA" id="ARBA00004370"/>
    </source>
</evidence>
<evidence type="ECO:0000256" key="3">
    <source>
        <dbReference type="ARBA" id="ARBA00023136"/>
    </source>
</evidence>
<dbReference type="SUPFAM" id="SSF54184">
    <property type="entry name" value="Penicillin-binding protein 2x (pbp-2x), c-terminal domain"/>
    <property type="match status" value="1"/>
</dbReference>
<comment type="similarity">
    <text evidence="2">Belongs to the transpeptidase family.</text>
</comment>
<dbReference type="GO" id="GO:0008658">
    <property type="term" value="F:penicillin binding"/>
    <property type="evidence" value="ECO:0007669"/>
    <property type="project" value="InterPro"/>
</dbReference>
<dbReference type="SUPFAM" id="SSF56601">
    <property type="entry name" value="beta-lactamase/transpeptidase-like"/>
    <property type="match status" value="1"/>
</dbReference>
<dbReference type="STRING" id="1122930.SAMN02745168_0806"/>